<evidence type="ECO:0000256" key="1">
    <source>
        <dbReference type="SAM" id="MobiDB-lite"/>
    </source>
</evidence>
<protein>
    <submittedName>
        <fullName evidence="3">Exported protein</fullName>
    </submittedName>
</protein>
<keyword evidence="2" id="KW-0732">Signal</keyword>
<organism evidence="3 4">
    <name type="scientific">Halobacteriovorax marinus (strain ATCC BAA-682 / DSM 15412 / SJ)</name>
    <name type="common">Bacteriovorax marinus</name>
    <dbReference type="NCBI Taxonomy" id="862908"/>
    <lineage>
        <taxon>Bacteria</taxon>
        <taxon>Pseudomonadati</taxon>
        <taxon>Bdellovibrionota</taxon>
        <taxon>Bacteriovoracia</taxon>
        <taxon>Bacteriovoracales</taxon>
        <taxon>Halobacteriovoraceae</taxon>
        <taxon>Halobacteriovorax</taxon>
    </lineage>
</organism>
<dbReference type="Proteomes" id="UP000008963">
    <property type="component" value="Chromosome"/>
</dbReference>
<dbReference type="HOGENOM" id="CLU_357807_0_0_7"/>
<name>E1WYG4_HALMS</name>
<dbReference type="PATRIC" id="fig|862908.3.peg.1079"/>
<dbReference type="PANTHER" id="PTHR38477">
    <property type="entry name" value="HYPOTHETICAL EXPORTED PROTEIN"/>
    <property type="match status" value="1"/>
</dbReference>
<dbReference type="RefSeq" id="WP_014243796.1">
    <property type="nucleotide sequence ID" value="NC_016620.1"/>
</dbReference>
<feature type="signal peptide" evidence="2">
    <location>
        <begin position="1"/>
        <end position="19"/>
    </location>
</feature>
<dbReference type="eggNOG" id="COG1376">
    <property type="taxonomic scope" value="Bacteria"/>
</dbReference>
<evidence type="ECO:0000313" key="3">
    <source>
        <dbReference type="EMBL" id="CBW26012.1"/>
    </source>
</evidence>
<dbReference type="STRING" id="862908.BMS_1133"/>
<dbReference type="AlphaFoldDB" id="E1WYG4"/>
<dbReference type="Pfam" id="PF13645">
    <property type="entry name" value="YkuD_2"/>
    <property type="match status" value="1"/>
</dbReference>
<dbReference type="InterPro" id="IPR032676">
    <property type="entry name" value="YkuD_2"/>
</dbReference>
<reference evidence="4" key="1">
    <citation type="journal article" date="2013" name="ISME J.">
        <title>A small predatory core genome in the divergent marine Bacteriovorax marinus SJ and the terrestrial Bdellovibrio bacteriovorus.</title>
        <authorList>
            <person name="Crossman L.C."/>
            <person name="Chen H."/>
            <person name="Cerdeno-Tarraga A.M."/>
            <person name="Brooks K."/>
            <person name="Quail M.A."/>
            <person name="Pineiro S.A."/>
            <person name="Hobley L."/>
            <person name="Sockett R.E."/>
            <person name="Bentley S.D."/>
            <person name="Parkhill J."/>
            <person name="Williams H.N."/>
            <person name="Stine O.C."/>
        </authorList>
    </citation>
    <scope>NUCLEOTIDE SEQUENCE [LARGE SCALE GENOMIC DNA]</scope>
    <source>
        <strain evidence="4">ATCC BAA-682 / DSM 15412 / SJ</strain>
    </source>
</reference>
<dbReference type="EMBL" id="FQ312005">
    <property type="protein sequence ID" value="CBW26012.1"/>
    <property type="molecule type" value="Genomic_DNA"/>
</dbReference>
<accession>E1WYG4</accession>
<evidence type="ECO:0000256" key="2">
    <source>
        <dbReference type="SAM" id="SignalP"/>
    </source>
</evidence>
<feature type="compositionally biased region" description="Low complexity" evidence="1">
    <location>
        <begin position="738"/>
        <end position="756"/>
    </location>
</feature>
<feature type="chain" id="PRO_5003154472" evidence="2">
    <location>
        <begin position="20"/>
        <end position="783"/>
    </location>
</feature>
<proteinExistence type="predicted"/>
<sequence>MYLKKVFLLFSLLFSMAHAQQDWDMTLSQMYSQFGKNSGIDFDAFSKGITGYYSLAAQGKTSDSPIFSIIDFNEPSNRHRWYFFDLSQGRFLYNVPVSHGARTGELMSQYFSNTNGTKKSSLGFYKTGTRKNWSKFSKAMFLYGLDPGENDNAYERLIIFHNSAYVRFNLPEGTRNGRSHGCFAVPNGTLPEKLLKLMADGSPTIIYAHHDQLQSQWIDKEKAMLGYEQSNFSSVPLPMISDEDFQSMRAQDNPQFSNISTQSIGAQGGEVQDGSQLYQKCQQLSNKPWAQQVKDSNGSGADQASDSFRASYLDLQEDIEGRAGDNITNDVAVDMAKERAQEIQDCTATSFLNSRTADLMPGGDGAKSLLGKILSAPGNFLANLLNLFKADPGSSKTIASNDGAIECEYNGAEAQDFPDCVKMVDEYNQMEVAEIVQKEQQEETYDQLSKDRIEQVKNDVNIQDAAQQSFKDAQTTLQTMSSDRAALLDAKMERLSELRDALPTKESLLSECQQKMSRVKSKSSEDFQAFTDQFKIDSSQAIDLEIQAPCTRAIEASGANLIQNRKAAHQANDIIIKYGDKSKDYFKKALRFKAQRSDLDGVSSSSFDSINIGSFDTDSENENESSEMAAINWSKSKSKVSADKVKFSGGNGLKSFANSNSRNSSSSNSFNSRFNSLLKNSKNKRGANSNTLNFKGKNTRSVPKGLSGGYIGEADLLQQRRQELEKEGRSRLFNNHRSLASQKSSDSSSGTSGNPSTMNFDINTNEEADLFKIISKRYMKSFY</sequence>
<dbReference type="PANTHER" id="PTHR38477:SF1">
    <property type="entry name" value="MUREIN L,D-TRANSPEPTIDASE CATALYTIC DOMAIN FAMILY PROTEIN"/>
    <property type="match status" value="1"/>
</dbReference>
<dbReference type="KEGG" id="bmx:BMS_1133"/>
<feature type="region of interest" description="Disordered" evidence="1">
    <location>
        <begin position="652"/>
        <end position="710"/>
    </location>
</feature>
<dbReference type="OrthoDB" id="9815195at2"/>
<evidence type="ECO:0000313" key="4">
    <source>
        <dbReference type="Proteomes" id="UP000008963"/>
    </source>
</evidence>
<gene>
    <name evidence="3" type="ordered locus">BMS_1133</name>
</gene>
<feature type="region of interest" description="Disordered" evidence="1">
    <location>
        <begin position="722"/>
        <end position="761"/>
    </location>
</feature>
<feature type="compositionally biased region" description="Low complexity" evidence="1">
    <location>
        <begin position="658"/>
        <end position="680"/>
    </location>
</feature>
<keyword evidence="4" id="KW-1185">Reference proteome</keyword>